<name>A0ABT1ZUJ1_9BURK</name>
<organism evidence="5 6">
    <name type="scientific">Massilia pinisoli</name>
    <dbReference type="NCBI Taxonomy" id="1772194"/>
    <lineage>
        <taxon>Bacteria</taxon>
        <taxon>Pseudomonadati</taxon>
        <taxon>Pseudomonadota</taxon>
        <taxon>Betaproteobacteria</taxon>
        <taxon>Burkholderiales</taxon>
        <taxon>Oxalobacteraceae</taxon>
        <taxon>Telluria group</taxon>
        <taxon>Massilia</taxon>
    </lineage>
</organism>
<comment type="caution">
    <text evidence="5">The sequence shown here is derived from an EMBL/GenBank/DDBJ whole genome shotgun (WGS) entry which is preliminary data.</text>
</comment>
<dbReference type="PANTHER" id="PTHR35603:SF2">
    <property type="entry name" value="OUTER MEMBRANE LIPOPROTEIN"/>
    <property type="match status" value="1"/>
</dbReference>
<dbReference type="Proteomes" id="UP001204151">
    <property type="component" value="Unassembled WGS sequence"/>
</dbReference>
<dbReference type="Pfam" id="PF05433">
    <property type="entry name" value="Rick_17kDa_Anti"/>
    <property type="match status" value="1"/>
</dbReference>
<evidence type="ECO:0000256" key="3">
    <source>
        <dbReference type="SAM" id="SignalP"/>
    </source>
</evidence>
<keyword evidence="3" id="KW-0732">Signal</keyword>
<feature type="signal peptide" evidence="3">
    <location>
        <begin position="1"/>
        <end position="25"/>
    </location>
</feature>
<evidence type="ECO:0000259" key="4">
    <source>
        <dbReference type="Pfam" id="PF05433"/>
    </source>
</evidence>
<keyword evidence="2" id="KW-0472">Membrane</keyword>
<protein>
    <submittedName>
        <fullName evidence="5">Glycine zipper 2TM domain-containing protein</fullName>
    </submittedName>
</protein>
<gene>
    <name evidence="5" type="ORF">NX784_18650</name>
</gene>
<dbReference type="EMBL" id="JANUGW010000014">
    <property type="protein sequence ID" value="MCS0583616.1"/>
    <property type="molecule type" value="Genomic_DNA"/>
</dbReference>
<evidence type="ECO:0000256" key="2">
    <source>
        <dbReference type="ARBA" id="ARBA00023136"/>
    </source>
</evidence>
<sequence>MATTRQTLAAAVVAALPLVTLPVTAPVHAQEHPRAARLAPRIDGFNVDEVRRLEPGTELNFDLYGTPGGYATLRIDGATRNLTLTETSPGTYQGTYTIGTHDRINPASAVTANLRVNNMVTTRLLAESIVRGPGRDDRTDRTASNMPHVDRFDVRGSDDLAPGNELKFTVRGTPNAKVEVQIAGTRGIFFLPEVRPGEYSGLYTIRRDDRIAPDAPVTATIRANGRYSTATLGQPLMAGGSGQGINPPGTQPRVARYCTNCATVEAVNVVQVSGDGSYLGTGAGAVVGGLLGNQVGSGSGRTAATVAGAVGGALAGREIERNAHTSQRYEVVVRYPNGATQTIPYENNPGFRVGDRVKVADGVLIRD</sequence>
<dbReference type="InterPro" id="IPR008816">
    <property type="entry name" value="Gly_zipper_2TM_dom"/>
</dbReference>
<dbReference type="PANTHER" id="PTHR35603">
    <property type="match status" value="1"/>
</dbReference>
<proteinExistence type="predicted"/>
<evidence type="ECO:0000313" key="6">
    <source>
        <dbReference type="Proteomes" id="UP001204151"/>
    </source>
</evidence>
<feature type="domain" description="Glycine zipper 2TM" evidence="4">
    <location>
        <begin position="279"/>
        <end position="320"/>
    </location>
</feature>
<accession>A0ABT1ZUJ1</accession>
<comment type="subcellular location">
    <subcellularLocation>
        <location evidence="1">Membrane</location>
    </subcellularLocation>
</comment>
<reference evidence="5 6" key="1">
    <citation type="submission" date="2022-08" db="EMBL/GenBank/DDBJ databases">
        <title>Reclassification of Massilia species as members of the genera Telluria, Duganella, Pseudoduganella, Mokoshia gen. nov. and Zemynaea gen. nov. using orthogonal and non-orthogonal genome-based approaches.</title>
        <authorList>
            <person name="Bowman J.P."/>
        </authorList>
    </citation>
    <scope>NUCLEOTIDE SEQUENCE [LARGE SCALE GENOMIC DNA]</scope>
    <source>
        <strain evidence="5 6">JCM 31316</strain>
    </source>
</reference>
<feature type="chain" id="PRO_5046388668" evidence="3">
    <location>
        <begin position="26"/>
        <end position="367"/>
    </location>
</feature>
<keyword evidence="6" id="KW-1185">Reference proteome</keyword>
<evidence type="ECO:0000256" key="1">
    <source>
        <dbReference type="ARBA" id="ARBA00004370"/>
    </source>
</evidence>
<dbReference type="RefSeq" id="WP_258818199.1">
    <property type="nucleotide sequence ID" value="NZ_JANUGW010000014.1"/>
</dbReference>
<dbReference type="InterPro" id="IPR051407">
    <property type="entry name" value="Bact_OM_lipoprot/Surf_antigen"/>
</dbReference>
<evidence type="ECO:0000313" key="5">
    <source>
        <dbReference type="EMBL" id="MCS0583616.1"/>
    </source>
</evidence>